<feature type="transmembrane region" description="Helical" evidence="1">
    <location>
        <begin position="38"/>
        <end position="57"/>
    </location>
</feature>
<organism evidence="2 3">
    <name type="scientific">candidate division WWE3 bacterium CG22_combo_CG10-13_8_21_14_all_39_12</name>
    <dbReference type="NCBI Taxonomy" id="1975094"/>
    <lineage>
        <taxon>Bacteria</taxon>
        <taxon>Katanobacteria</taxon>
    </lineage>
</organism>
<evidence type="ECO:0000313" key="3">
    <source>
        <dbReference type="Proteomes" id="UP000228495"/>
    </source>
</evidence>
<evidence type="ECO:0000256" key="1">
    <source>
        <dbReference type="SAM" id="Phobius"/>
    </source>
</evidence>
<evidence type="ECO:0008006" key="4">
    <source>
        <dbReference type="Google" id="ProtNLM"/>
    </source>
</evidence>
<evidence type="ECO:0000313" key="2">
    <source>
        <dbReference type="EMBL" id="PIP56425.1"/>
    </source>
</evidence>
<accession>A0A2H0BFI7</accession>
<keyword evidence="1" id="KW-0472">Membrane</keyword>
<dbReference type="AlphaFoldDB" id="A0A2H0BFI7"/>
<keyword evidence="1" id="KW-1133">Transmembrane helix</keyword>
<dbReference type="InterPro" id="IPR025671">
    <property type="entry name" value="HXXEE"/>
</dbReference>
<dbReference type="EMBL" id="PCSU01000055">
    <property type="protein sequence ID" value="PIP56425.1"/>
    <property type="molecule type" value="Genomic_DNA"/>
</dbReference>
<sequence>MNLLEEFFTLILIVQILHSIEELSTGFHKKWYVFSMPFWVFLLFEIAFTGFWLLILLISDFSLRTTFQLTFIVFMFANGVQHLVWAGNVKKYVPGLLTAPFHIILFLTYFFQAVK</sequence>
<keyword evidence="1" id="KW-0812">Transmembrane</keyword>
<comment type="caution">
    <text evidence="2">The sequence shown here is derived from an EMBL/GenBank/DDBJ whole genome shotgun (WGS) entry which is preliminary data.</text>
</comment>
<name>A0A2H0BFI7_UNCKA</name>
<dbReference type="Pfam" id="PF13787">
    <property type="entry name" value="HXXEE"/>
    <property type="match status" value="1"/>
</dbReference>
<feature type="transmembrane region" description="Helical" evidence="1">
    <location>
        <begin position="69"/>
        <end position="86"/>
    </location>
</feature>
<protein>
    <recommendedName>
        <fullName evidence="4">HXXEE domain-containing protein</fullName>
    </recommendedName>
</protein>
<gene>
    <name evidence="2" type="ORF">COX05_03125</name>
</gene>
<feature type="transmembrane region" description="Helical" evidence="1">
    <location>
        <begin position="92"/>
        <end position="111"/>
    </location>
</feature>
<reference evidence="2 3" key="1">
    <citation type="submission" date="2017-09" db="EMBL/GenBank/DDBJ databases">
        <title>Depth-based differentiation of microbial function through sediment-hosted aquifers and enrichment of novel symbionts in the deep terrestrial subsurface.</title>
        <authorList>
            <person name="Probst A.J."/>
            <person name="Ladd B."/>
            <person name="Jarett J.K."/>
            <person name="Geller-Mcgrath D.E."/>
            <person name="Sieber C.M."/>
            <person name="Emerson J.B."/>
            <person name="Anantharaman K."/>
            <person name="Thomas B.C."/>
            <person name="Malmstrom R."/>
            <person name="Stieglmeier M."/>
            <person name="Klingl A."/>
            <person name="Woyke T."/>
            <person name="Ryan C.M."/>
            <person name="Banfield J.F."/>
        </authorList>
    </citation>
    <scope>NUCLEOTIDE SEQUENCE [LARGE SCALE GENOMIC DNA]</scope>
    <source>
        <strain evidence="2">CG22_combo_CG10-13_8_21_14_all_39_12</strain>
    </source>
</reference>
<dbReference type="Proteomes" id="UP000228495">
    <property type="component" value="Unassembled WGS sequence"/>
</dbReference>
<proteinExistence type="predicted"/>